<dbReference type="InterPro" id="IPR027417">
    <property type="entry name" value="P-loop_NTPase"/>
</dbReference>
<dbReference type="InterPro" id="IPR008868">
    <property type="entry name" value="TniB"/>
</dbReference>
<dbReference type="AlphaFoldDB" id="A0A432WT66"/>
<accession>A0A432WT66</accession>
<dbReference type="Proteomes" id="UP000286934">
    <property type="component" value="Unassembled WGS sequence"/>
</dbReference>
<organism evidence="1 2">
    <name type="scientific">Aliidiomarina shirensis</name>
    <dbReference type="NCBI Taxonomy" id="1048642"/>
    <lineage>
        <taxon>Bacteria</taxon>
        <taxon>Pseudomonadati</taxon>
        <taxon>Pseudomonadota</taxon>
        <taxon>Gammaproteobacteria</taxon>
        <taxon>Alteromonadales</taxon>
        <taxon>Idiomarinaceae</taxon>
        <taxon>Aliidiomarina</taxon>
    </lineage>
</organism>
<gene>
    <name evidence="1" type="ORF">CWE13_08855</name>
</gene>
<comment type="caution">
    <text evidence="1">The sequence shown here is derived from an EMBL/GenBank/DDBJ whole genome shotgun (WGS) entry which is preliminary data.</text>
</comment>
<evidence type="ECO:0000313" key="2">
    <source>
        <dbReference type="Proteomes" id="UP000286934"/>
    </source>
</evidence>
<dbReference type="EMBL" id="PIPP01000003">
    <property type="protein sequence ID" value="RUO36944.1"/>
    <property type="molecule type" value="Genomic_DNA"/>
</dbReference>
<dbReference type="SUPFAM" id="SSF52540">
    <property type="entry name" value="P-loop containing nucleoside triphosphate hydrolases"/>
    <property type="match status" value="1"/>
</dbReference>
<evidence type="ECO:0000313" key="1">
    <source>
        <dbReference type="EMBL" id="RUO36944.1"/>
    </source>
</evidence>
<evidence type="ECO:0008006" key="3">
    <source>
        <dbReference type="Google" id="ProtNLM"/>
    </source>
</evidence>
<proteinExistence type="predicted"/>
<name>A0A432WT66_9GAMM</name>
<protein>
    <recommendedName>
        <fullName evidence="3">AAA+ ATPase domain-containing protein</fullName>
    </recommendedName>
</protein>
<sequence>MLALFFHYLQATFKPTRGDYTMRIKNTQSITSGLMSGAQKISSLALWNHQFCELDNMVDRLLRFHGTKPSAMSLIAREGAGKTHFALKKQEQFSKYVIDYGDYTTMPVLITRAPKQSTVRTFVERILYELGDIKPSHGSADEKEKRLLALLRKREVKLIVIDEIHDFLPKTSRGRPSTALAWLKGFMDETLIPILFMGTERAGLLHVIDKELASRIRYSATLASLPYGNSDYSKFDFAEMASAFAEHLACPLKQLMFVQFDDEKPIFSNMNLLDRFFVATDGVPRGLRDIFLEINLEMEDDADFTPNLESLSKIYKRMTSMNDFIDFDPFGQGNLTKVQNYINKNCGGENNAAA</sequence>
<dbReference type="Gene3D" id="3.40.50.300">
    <property type="entry name" value="P-loop containing nucleotide triphosphate hydrolases"/>
    <property type="match status" value="1"/>
</dbReference>
<reference evidence="2" key="1">
    <citation type="journal article" date="2018" name="Front. Microbiol.">
        <title>Genome-Based Analysis Reveals the Taxonomy and Diversity of the Family Idiomarinaceae.</title>
        <authorList>
            <person name="Liu Y."/>
            <person name="Lai Q."/>
            <person name="Shao Z."/>
        </authorList>
    </citation>
    <scope>NUCLEOTIDE SEQUENCE [LARGE SCALE GENOMIC DNA]</scope>
    <source>
        <strain evidence="2">AIS</strain>
    </source>
</reference>
<keyword evidence="2" id="KW-1185">Reference proteome</keyword>
<dbReference type="Pfam" id="PF05621">
    <property type="entry name" value="TniB"/>
    <property type="match status" value="1"/>
</dbReference>